<dbReference type="Pfam" id="PF04932">
    <property type="entry name" value="Wzy_C"/>
    <property type="match status" value="1"/>
</dbReference>
<evidence type="ECO:0000313" key="9">
    <source>
        <dbReference type="EMBL" id="MFC3104853.1"/>
    </source>
</evidence>
<evidence type="ECO:0000256" key="1">
    <source>
        <dbReference type="ARBA" id="ARBA00004141"/>
    </source>
</evidence>
<dbReference type="InterPro" id="IPR051533">
    <property type="entry name" value="WaaL-like"/>
</dbReference>
<feature type="domain" description="DUF5935" evidence="8">
    <location>
        <begin position="1"/>
        <end position="186"/>
    </location>
</feature>
<feature type="region of interest" description="Disordered" evidence="5">
    <location>
        <begin position="426"/>
        <end position="473"/>
    </location>
</feature>
<evidence type="ECO:0000256" key="5">
    <source>
        <dbReference type="SAM" id="MobiDB-lite"/>
    </source>
</evidence>
<evidence type="ECO:0000256" key="4">
    <source>
        <dbReference type="ARBA" id="ARBA00023136"/>
    </source>
</evidence>
<evidence type="ECO:0000259" key="8">
    <source>
        <dbReference type="Pfam" id="PF19358"/>
    </source>
</evidence>
<evidence type="ECO:0000256" key="6">
    <source>
        <dbReference type="SAM" id="Phobius"/>
    </source>
</evidence>
<feature type="transmembrane region" description="Helical" evidence="6">
    <location>
        <begin position="333"/>
        <end position="351"/>
    </location>
</feature>
<feature type="transmembrane region" description="Helical" evidence="6">
    <location>
        <begin position="129"/>
        <end position="151"/>
    </location>
</feature>
<dbReference type="EMBL" id="JBHRSS010000006">
    <property type="protein sequence ID" value="MFC3104853.1"/>
    <property type="molecule type" value="Genomic_DNA"/>
</dbReference>
<evidence type="ECO:0000256" key="3">
    <source>
        <dbReference type="ARBA" id="ARBA00022989"/>
    </source>
</evidence>
<keyword evidence="4 6" id="KW-0472">Membrane</keyword>
<feature type="transmembrane region" description="Helical" evidence="6">
    <location>
        <begin position="76"/>
        <end position="95"/>
    </location>
</feature>
<proteinExistence type="predicted"/>
<dbReference type="GO" id="GO:0016874">
    <property type="term" value="F:ligase activity"/>
    <property type="evidence" value="ECO:0007669"/>
    <property type="project" value="UniProtKB-KW"/>
</dbReference>
<name>A0ABV7EQ44_9GAMM</name>
<dbReference type="PANTHER" id="PTHR37422:SF21">
    <property type="entry name" value="EXOQ-LIKE PROTEIN"/>
    <property type="match status" value="1"/>
</dbReference>
<dbReference type="Proteomes" id="UP001595462">
    <property type="component" value="Unassembled WGS sequence"/>
</dbReference>
<feature type="transmembrane region" description="Helical" evidence="6">
    <location>
        <begin position="217"/>
        <end position="232"/>
    </location>
</feature>
<feature type="transmembrane region" description="Helical" evidence="6">
    <location>
        <begin position="363"/>
        <end position="382"/>
    </location>
</feature>
<keyword evidence="9" id="KW-0436">Ligase</keyword>
<feature type="transmembrane region" description="Helical" evidence="6">
    <location>
        <begin position="43"/>
        <end position="64"/>
    </location>
</feature>
<accession>A0ABV7EQ44</accession>
<dbReference type="Pfam" id="PF19358">
    <property type="entry name" value="DUF5935"/>
    <property type="match status" value="1"/>
</dbReference>
<dbReference type="RefSeq" id="WP_380690394.1">
    <property type="nucleotide sequence ID" value="NZ_JBHRSS010000006.1"/>
</dbReference>
<dbReference type="NCBIfam" id="TIGR03097">
    <property type="entry name" value="PEP_O_lig_1"/>
    <property type="match status" value="1"/>
</dbReference>
<keyword evidence="3 6" id="KW-1133">Transmembrane helix</keyword>
<dbReference type="InterPro" id="IPR045979">
    <property type="entry name" value="DUF5935"/>
</dbReference>
<evidence type="ECO:0000313" key="10">
    <source>
        <dbReference type="Proteomes" id="UP001595462"/>
    </source>
</evidence>
<feature type="compositionally biased region" description="Polar residues" evidence="5">
    <location>
        <begin position="464"/>
        <end position="473"/>
    </location>
</feature>
<evidence type="ECO:0000256" key="2">
    <source>
        <dbReference type="ARBA" id="ARBA00022692"/>
    </source>
</evidence>
<keyword evidence="10" id="KW-1185">Reference proteome</keyword>
<dbReference type="PANTHER" id="PTHR37422">
    <property type="entry name" value="TEICHURONIC ACID BIOSYNTHESIS PROTEIN TUAE"/>
    <property type="match status" value="1"/>
</dbReference>
<comment type="caution">
    <text evidence="9">The sequence shown here is derived from an EMBL/GenBank/DDBJ whole genome shotgun (WGS) entry which is preliminary data.</text>
</comment>
<dbReference type="InterPro" id="IPR017528">
    <property type="entry name" value="CHP03097O-antigen_lig-rel"/>
</dbReference>
<comment type="subcellular location">
    <subcellularLocation>
        <location evidence="1">Membrane</location>
        <topology evidence="1">Multi-pass membrane protein</topology>
    </subcellularLocation>
</comment>
<reference evidence="10" key="1">
    <citation type="journal article" date="2019" name="Int. J. Syst. Evol. Microbiol.">
        <title>The Global Catalogue of Microorganisms (GCM) 10K type strain sequencing project: providing services to taxonomists for standard genome sequencing and annotation.</title>
        <authorList>
            <consortium name="The Broad Institute Genomics Platform"/>
            <consortium name="The Broad Institute Genome Sequencing Center for Infectious Disease"/>
            <person name="Wu L."/>
            <person name="Ma J."/>
        </authorList>
    </citation>
    <scope>NUCLEOTIDE SEQUENCE [LARGE SCALE GENOMIC DNA]</scope>
    <source>
        <strain evidence="10">KCTC 52640</strain>
    </source>
</reference>
<organism evidence="9 10">
    <name type="scientific">Salinisphaera aquimarina</name>
    <dbReference type="NCBI Taxonomy" id="2094031"/>
    <lineage>
        <taxon>Bacteria</taxon>
        <taxon>Pseudomonadati</taxon>
        <taxon>Pseudomonadota</taxon>
        <taxon>Gammaproteobacteria</taxon>
        <taxon>Salinisphaerales</taxon>
        <taxon>Salinisphaeraceae</taxon>
        <taxon>Salinisphaera</taxon>
    </lineage>
</organism>
<evidence type="ECO:0000259" key="7">
    <source>
        <dbReference type="Pfam" id="PF04932"/>
    </source>
</evidence>
<gene>
    <name evidence="9" type="ORF">ACFOSU_13305</name>
</gene>
<feature type="transmembrane region" description="Helical" evidence="6">
    <location>
        <begin position="107"/>
        <end position="122"/>
    </location>
</feature>
<dbReference type="InterPro" id="IPR007016">
    <property type="entry name" value="O-antigen_ligase-rel_domated"/>
</dbReference>
<feature type="transmembrane region" description="Helical" evidence="6">
    <location>
        <begin position="239"/>
        <end position="256"/>
    </location>
</feature>
<keyword evidence="2 6" id="KW-0812">Transmembrane</keyword>
<feature type="domain" description="O-antigen ligase-related" evidence="7">
    <location>
        <begin position="202"/>
        <end position="340"/>
    </location>
</feature>
<sequence length="473" mass="53382">MRALALLMFLAATLPMAFMRPIVGLMLWIMFSYMNPHRIAYGFATSFNWVMITALVTILVTLVHRDQRQPLRMTPVMVAMTLFLIWTGVTTIFAVESDLARAEWVRFFKILLMAYFTLILVIDRQKLHWVLWAVVISFGFWGFKGGLFTLLTGGGYHVLGPIKSFFRDNNDFALVMCMTLPLIRYLQLQEPKRLVRLGLWALMALTALSVLGTQSRGGFLALGVTGIMLIYKSRHRKSLILVVPVLAIALAAFMPQEWYDRMNTINQYQEDQSAQGRIDSYKFATSLALSNPILGGGMRVWANQGMWNMYGPPGAKHRAIHSIFFEVLGEHSFIGLILFIGMLVTAWLSLARIRKRTRGSPELAWMGDLASMMQVSLVAYMGAGSLLPMPYFDLFYQLLAITAVLNVMVERAARGVVDESMVLSRPETEMTTATSPQPARRRRRSFVSDRQATGGKDKAAPASRNATQNLPWW</sequence>
<protein>
    <submittedName>
        <fullName evidence="9">O-glycosylation ligase, exosortase A system-associated</fullName>
    </submittedName>
</protein>